<feature type="domain" description="DUF4224" evidence="1">
    <location>
        <begin position="4"/>
        <end position="47"/>
    </location>
</feature>
<comment type="caution">
    <text evidence="2">The sequence shown here is derived from an EMBL/GenBank/DDBJ whole genome shotgun (WGS) entry which is preliminary data.</text>
</comment>
<dbReference type="InterPro" id="IPR025319">
    <property type="entry name" value="DUF4224"/>
</dbReference>
<proteinExistence type="predicted"/>
<evidence type="ECO:0000313" key="3">
    <source>
        <dbReference type="Proteomes" id="UP001166251"/>
    </source>
</evidence>
<sequence length="74" mass="8252">MAELLTEHDLIALTGSRRTADQRRILASAGIVFIEKTHGQITTTWTAVHAAMHPNHFKNESPNADDNFNIDALR</sequence>
<evidence type="ECO:0000259" key="1">
    <source>
        <dbReference type="Pfam" id="PF13986"/>
    </source>
</evidence>
<keyword evidence="3" id="KW-1185">Reference proteome</keyword>
<gene>
    <name evidence="2" type="ORF">K0504_06370</name>
</gene>
<evidence type="ECO:0000313" key="2">
    <source>
        <dbReference type="EMBL" id="MBW8190658.1"/>
    </source>
</evidence>
<name>A0ABS7EFG3_9GAMM</name>
<dbReference type="RefSeq" id="WP_220103344.1">
    <property type="nucleotide sequence ID" value="NZ_JAHZSS010000005.1"/>
</dbReference>
<accession>A0ABS7EFG3</accession>
<reference evidence="2" key="1">
    <citation type="submission" date="2021-07" db="EMBL/GenBank/DDBJ databases">
        <title>Neiella marina sp. nov., isolated from the intestinal content of sea cucumber Apostichopus japonicus.</title>
        <authorList>
            <person name="Bai X."/>
        </authorList>
    </citation>
    <scope>NUCLEOTIDE SEQUENCE</scope>
    <source>
        <strain evidence="2">126</strain>
    </source>
</reference>
<dbReference type="EMBL" id="JAHZSS010000005">
    <property type="protein sequence ID" value="MBW8190658.1"/>
    <property type="molecule type" value="Genomic_DNA"/>
</dbReference>
<protein>
    <submittedName>
        <fullName evidence="2">DUF4224 domain-containing protein</fullName>
    </submittedName>
</protein>
<dbReference type="Proteomes" id="UP001166251">
    <property type="component" value="Unassembled WGS sequence"/>
</dbReference>
<organism evidence="2 3">
    <name type="scientific">Neiella holothuriorum</name>
    <dbReference type="NCBI Taxonomy" id="2870530"/>
    <lineage>
        <taxon>Bacteria</taxon>
        <taxon>Pseudomonadati</taxon>
        <taxon>Pseudomonadota</taxon>
        <taxon>Gammaproteobacteria</taxon>
        <taxon>Alteromonadales</taxon>
        <taxon>Echinimonadaceae</taxon>
        <taxon>Neiella</taxon>
    </lineage>
</organism>
<dbReference type="Pfam" id="PF13986">
    <property type="entry name" value="DUF4224"/>
    <property type="match status" value="1"/>
</dbReference>